<evidence type="ECO:0000256" key="1">
    <source>
        <dbReference type="ARBA" id="ARBA00001946"/>
    </source>
</evidence>
<dbReference type="FunFam" id="3.30.1490.20:FF:000010">
    <property type="entry name" value="Phosphoenolpyruvate synthase"/>
    <property type="match status" value="1"/>
</dbReference>
<keyword evidence="11 15" id="KW-0067">ATP-binding</keyword>
<evidence type="ECO:0000256" key="8">
    <source>
        <dbReference type="ARBA" id="ARBA00022723"/>
    </source>
</evidence>
<dbReference type="Gene3D" id="3.30.470.20">
    <property type="entry name" value="ATP-grasp fold, B domain"/>
    <property type="match status" value="1"/>
</dbReference>
<dbReference type="Gene3D" id="3.20.20.60">
    <property type="entry name" value="Phosphoenolpyruvate-binding domains"/>
    <property type="match status" value="1"/>
</dbReference>
<dbReference type="PANTHER" id="PTHR43030">
    <property type="entry name" value="PHOSPHOENOLPYRUVATE SYNTHASE"/>
    <property type="match status" value="1"/>
</dbReference>
<dbReference type="GO" id="GO:0008986">
    <property type="term" value="F:pyruvate, water dikinase activity"/>
    <property type="evidence" value="ECO:0007669"/>
    <property type="project" value="UniProtKB-EC"/>
</dbReference>
<dbReference type="PROSITE" id="PS00370">
    <property type="entry name" value="PEP_ENZYMES_PHOS_SITE"/>
    <property type="match status" value="1"/>
</dbReference>
<evidence type="ECO:0000313" key="19">
    <source>
        <dbReference type="EMBL" id="KKR88007.1"/>
    </source>
</evidence>
<comment type="pathway">
    <text evidence="3 15">Carbohydrate biosynthesis; gluconeogenesis.</text>
</comment>
<protein>
    <recommendedName>
        <fullName evidence="6 15">Phosphoenolpyruvate synthase</fullName>
        <shortName evidence="15">PEP synthase</shortName>
        <ecNumber evidence="5 15">2.7.9.2</ecNumber>
    </recommendedName>
    <alternativeName>
        <fullName evidence="13 15">Pyruvate, water dikinase</fullName>
    </alternativeName>
</protein>
<dbReference type="InterPro" id="IPR040442">
    <property type="entry name" value="Pyrv_kinase-like_dom_sf"/>
</dbReference>
<keyword evidence="10 15" id="KW-0418">Kinase</keyword>
<evidence type="ECO:0000256" key="12">
    <source>
        <dbReference type="ARBA" id="ARBA00022842"/>
    </source>
</evidence>
<dbReference type="Pfam" id="PF02896">
    <property type="entry name" value="PEP-utilizers_C"/>
    <property type="match status" value="1"/>
</dbReference>
<dbReference type="PATRIC" id="fig|1618409.3.peg.4"/>
<dbReference type="PIRSF" id="PIRSF000854">
    <property type="entry name" value="PEP_synthase"/>
    <property type="match status" value="1"/>
</dbReference>
<evidence type="ECO:0000256" key="4">
    <source>
        <dbReference type="ARBA" id="ARBA00007837"/>
    </source>
</evidence>
<dbReference type="InterPro" id="IPR018274">
    <property type="entry name" value="PEP_util_AS"/>
</dbReference>
<feature type="domain" description="PEP-utilising enzyme mobile" evidence="16">
    <location>
        <begin position="367"/>
        <end position="437"/>
    </location>
</feature>
<feature type="domain" description="PEP-utilising enzyme C-terminal" evidence="18">
    <location>
        <begin position="458"/>
        <end position="748"/>
    </location>
</feature>
<dbReference type="GO" id="GO:0046872">
    <property type="term" value="F:metal ion binding"/>
    <property type="evidence" value="ECO:0007669"/>
    <property type="project" value="UniProtKB-KW"/>
</dbReference>
<dbReference type="InterPro" id="IPR015813">
    <property type="entry name" value="Pyrv/PenolPyrv_kinase-like_dom"/>
</dbReference>
<dbReference type="EMBL" id="LCAG01000001">
    <property type="protein sequence ID" value="KKR88007.1"/>
    <property type="molecule type" value="Genomic_DNA"/>
</dbReference>
<dbReference type="SUPFAM" id="SSF56059">
    <property type="entry name" value="Glutathione synthetase ATP-binding domain-like"/>
    <property type="match status" value="1"/>
</dbReference>
<evidence type="ECO:0000256" key="10">
    <source>
        <dbReference type="ARBA" id="ARBA00022777"/>
    </source>
</evidence>
<evidence type="ECO:0000256" key="6">
    <source>
        <dbReference type="ARBA" id="ARBA00021623"/>
    </source>
</evidence>
<dbReference type="GO" id="GO:0005524">
    <property type="term" value="F:ATP binding"/>
    <property type="evidence" value="ECO:0007669"/>
    <property type="project" value="UniProtKB-KW"/>
</dbReference>
<dbReference type="Proteomes" id="UP000034854">
    <property type="component" value="Unassembled WGS sequence"/>
</dbReference>
<dbReference type="InterPro" id="IPR006319">
    <property type="entry name" value="PEP_synth"/>
</dbReference>
<dbReference type="InterPro" id="IPR002192">
    <property type="entry name" value="PPDK_AMP/ATP-bd"/>
</dbReference>
<dbReference type="PANTHER" id="PTHR43030:SF1">
    <property type="entry name" value="PHOSPHOENOLPYRUVATE SYNTHASE"/>
    <property type="match status" value="1"/>
</dbReference>
<sequence>MRNQSIVWFSQVDKDDVDLVGGKGANLGELTKINAPIPEGFIITSEAYFQNLKQSGATDRIRGILYDLNVENPIQLESKAKACQEEIKKINLDEKLEKDIYEFYKKLSGIKDIPVAVRSSATAEDLPQASFAGQQSTYLNVVGKKKLKEAILNAWASLFEARAIFYRYYQKFDHLKVGIALPIQKMVQAETSGVMFTLDPITNDRKKIIIEAIFGLGELIVGGQETPDHYVVSKQDYQIIEKNISAQNKQLVYHQNKNKLISVSKSHKRVQKLEDSLIVELAKIGSSIEKHYFFPQDIEWATENDKIFIVQTRPVTTIRERETEKHLQKKLDTREKDIILQGSPASPQIASGKVVLVSTVKEISKVQRGDILVTEMTNPDFVPAMKKAAAIVTDRGGRTSHAAIVSRELGIACVVGTEKATKVLTEGMVITVDGSKGTIYRGQFIKSKKDLDFKPGNIQTHKKTATKLYVNLAEPDLAHQIALKNVDGVGLLRAEFIMAQIGIHPKKFIQVNREGEFVSILERKLATFTKAFTSRPVIYRATDFKSNEYRNLKGGEQFEPRESNPMMGYRGAFRYIKDPDVFKLELEAISRVRAKYNNLHLMIPFVRTVTELRTVRKIVENYGLFEDKSFEFYMMVEVPSNVILLEDYIRVGIDGVSIGSNDLTMLFLGTDRDNEEVAGEYNELDASVLWALKKIIETSIKFKIKSSICGQAPSVYPELTQKLVKWGISSISVSPDTIDATRKLIYEAEHNKLTN</sequence>
<accession>A0A0G0XJZ7</accession>
<dbReference type="InterPro" id="IPR036637">
    <property type="entry name" value="Phosphohistidine_dom_sf"/>
</dbReference>
<evidence type="ECO:0000256" key="15">
    <source>
        <dbReference type="PIRNR" id="PIRNR000854"/>
    </source>
</evidence>
<evidence type="ECO:0000256" key="13">
    <source>
        <dbReference type="ARBA" id="ARBA00033470"/>
    </source>
</evidence>
<keyword evidence="7 15" id="KW-0808">Transferase</keyword>
<keyword evidence="19" id="KW-0670">Pyruvate</keyword>
<dbReference type="SUPFAM" id="SSF52009">
    <property type="entry name" value="Phosphohistidine domain"/>
    <property type="match status" value="1"/>
</dbReference>
<evidence type="ECO:0000259" key="16">
    <source>
        <dbReference type="Pfam" id="PF00391"/>
    </source>
</evidence>
<dbReference type="EC" id="2.7.9.2" evidence="5 15"/>
<comment type="similarity">
    <text evidence="4 15">Belongs to the PEP-utilizing enzyme family.</text>
</comment>
<dbReference type="Gene3D" id="3.50.30.10">
    <property type="entry name" value="Phosphohistidine domain"/>
    <property type="match status" value="1"/>
</dbReference>
<comment type="catalytic activity">
    <reaction evidence="14 15">
        <text>pyruvate + ATP + H2O = phosphoenolpyruvate + AMP + phosphate + 2 H(+)</text>
        <dbReference type="Rhea" id="RHEA:11364"/>
        <dbReference type="ChEBI" id="CHEBI:15361"/>
        <dbReference type="ChEBI" id="CHEBI:15377"/>
        <dbReference type="ChEBI" id="CHEBI:15378"/>
        <dbReference type="ChEBI" id="CHEBI:30616"/>
        <dbReference type="ChEBI" id="CHEBI:43474"/>
        <dbReference type="ChEBI" id="CHEBI:58702"/>
        <dbReference type="ChEBI" id="CHEBI:456215"/>
        <dbReference type="EC" id="2.7.9.2"/>
    </reaction>
</comment>
<evidence type="ECO:0000259" key="17">
    <source>
        <dbReference type="Pfam" id="PF01326"/>
    </source>
</evidence>
<proteinExistence type="inferred from homology"/>
<organism evidence="19 20">
    <name type="scientific">Candidatus Curtissbacteria bacterium GW2011_GWA1_41_11</name>
    <dbReference type="NCBI Taxonomy" id="1618409"/>
    <lineage>
        <taxon>Bacteria</taxon>
        <taxon>Candidatus Curtissiibacteriota</taxon>
    </lineage>
</organism>
<evidence type="ECO:0000259" key="18">
    <source>
        <dbReference type="Pfam" id="PF02896"/>
    </source>
</evidence>
<evidence type="ECO:0000256" key="2">
    <source>
        <dbReference type="ARBA" id="ARBA00002988"/>
    </source>
</evidence>
<dbReference type="Pfam" id="PF01326">
    <property type="entry name" value="PPDK_N"/>
    <property type="match status" value="1"/>
</dbReference>
<comment type="function">
    <text evidence="2 15">Catalyzes the phosphorylation of pyruvate to phosphoenolpyruvate.</text>
</comment>
<evidence type="ECO:0000256" key="5">
    <source>
        <dbReference type="ARBA" id="ARBA00011996"/>
    </source>
</evidence>
<evidence type="ECO:0000256" key="9">
    <source>
        <dbReference type="ARBA" id="ARBA00022741"/>
    </source>
</evidence>
<comment type="caution">
    <text evidence="19">The sequence shown here is derived from an EMBL/GenBank/DDBJ whole genome shotgun (WGS) entry which is preliminary data.</text>
</comment>
<evidence type="ECO:0000256" key="3">
    <source>
        <dbReference type="ARBA" id="ARBA00004742"/>
    </source>
</evidence>
<keyword evidence="8 15" id="KW-0479">Metal-binding</keyword>
<dbReference type="AlphaFoldDB" id="A0A0G0XJZ7"/>
<dbReference type="Gene3D" id="3.30.1490.20">
    <property type="entry name" value="ATP-grasp fold, A domain"/>
    <property type="match status" value="1"/>
</dbReference>
<dbReference type="InterPro" id="IPR013815">
    <property type="entry name" value="ATP_grasp_subdomain_1"/>
</dbReference>
<feature type="domain" description="Pyruvate phosphate dikinase AMP/ATP-binding" evidence="17">
    <location>
        <begin position="18"/>
        <end position="328"/>
    </location>
</feature>
<gene>
    <name evidence="19" type="ORF">UU34_C0001G0004</name>
</gene>
<dbReference type="InterPro" id="IPR000121">
    <property type="entry name" value="PEP_util_C"/>
</dbReference>
<dbReference type="UniPathway" id="UPA00138"/>
<dbReference type="Pfam" id="PF00391">
    <property type="entry name" value="PEP-utilizers"/>
    <property type="match status" value="1"/>
</dbReference>
<dbReference type="GO" id="GO:0006094">
    <property type="term" value="P:gluconeogenesis"/>
    <property type="evidence" value="ECO:0007669"/>
    <property type="project" value="UniProtKB-UniPathway"/>
</dbReference>
<dbReference type="InterPro" id="IPR008279">
    <property type="entry name" value="PEP-util_enz_mobile_dom"/>
</dbReference>
<evidence type="ECO:0000256" key="14">
    <source>
        <dbReference type="ARBA" id="ARBA00047700"/>
    </source>
</evidence>
<keyword evidence="12 15" id="KW-0460">Magnesium</keyword>
<evidence type="ECO:0000256" key="11">
    <source>
        <dbReference type="ARBA" id="ARBA00022840"/>
    </source>
</evidence>
<dbReference type="NCBIfam" id="TIGR01418">
    <property type="entry name" value="PEP_synth"/>
    <property type="match status" value="1"/>
</dbReference>
<dbReference type="SUPFAM" id="SSF51621">
    <property type="entry name" value="Phosphoenolpyruvate/pyruvate domain"/>
    <property type="match status" value="1"/>
</dbReference>
<evidence type="ECO:0000256" key="7">
    <source>
        <dbReference type="ARBA" id="ARBA00022679"/>
    </source>
</evidence>
<keyword evidence="9 15" id="KW-0547">Nucleotide-binding</keyword>
<evidence type="ECO:0000313" key="20">
    <source>
        <dbReference type="Proteomes" id="UP000034854"/>
    </source>
</evidence>
<name>A0A0G0XJZ7_9BACT</name>
<reference evidence="19 20" key="1">
    <citation type="journal article" date="2015" name="Nature">
        <title>rRNA introns, odd ribosomes, and small enigmatic genomes across a large radiation of phyla.</title>
        <authorList>
            <person name="Brown C.T."/>
            <person name="Hug L.A."/>
            <person name="Thomas B.C."/>
            <person name="Sharon I."/>
            <person name="Castelle C.J."/>
            <person name="Singh A."/>
            <person name="Wilkins M.J."/>
            <person name="Williams K.H."/>
            <person name="Banfield J.F."/>
        </authorList>
    </citation>
    <scope>NUCLEOTIDE SEQUENCE [LARGE SCALE GENOMIC DNA]</scope>
</reference>
<comment type="cofactor">
    <cofactor evidence="1 15">
        <name>Mg(2+)</name>
        <dbReference type="ChEBI" id="CHEBI:18420"/>
    </cofactor>
</comment>
<dbReference type="NCBIfam" id="NF005057">
    <property type="entry name" value="PRK06464.1"/>
    <property type="match status" value="1"/>
</dbReference>